<reference evidence="2" key="1">
    <citation type="submission" date="2016-10" db="EMBL/GenBank/DDBJ databases">
        <authorList>
            <person name="Varghese N."/>
            <person name="Submissions S."/>
        </authorList>
    </citation>
    <scope>NUCLEOTIDE SEQUENCE [LARGE SCALE GENOMIC DNA]</scope>
    <source>
        <strain evidence="2">K1</strain>
    </source>
</reference>
<name>A0A1I0U4Z8_9BACL</name>
<proteinExistence type="predicted"/>
<dbReference type="EMBL" id="FOJQ01000083">
    <property type="protein sequence ID" value="SFA59000.1"/>
    <property type="molecule type" value="Genomic_DNA"/>
</dbReference>
<sequence>MDIRIQLEQVLAECERLRKENEDLTVDEQIY</sequence>
<protein>
    <submittedName>
        <fullName evidence="1">Uncharacterized protein</fullName>
    </submittedName>
</protein>
<organism evidence="1 2">
    <name type="scientific">Anoxybacillus pushchinoensis</name>
    <dbReference type="NCBI Taxonomy" id="150248"/>
    <lineage>
        <taxon>Bacteria</taxon>
        <taxon>Bacillati</taxon>
        <taxon>Bacillota</taxon>
        <taxon>Bacilli</taxon>
        <taxon>Bacillales</taxon>
        <taxon>Anoxybacillaceae</taxon>
        <taxon>Anoxybacillus</taxon>
    </lineage>
</organism>
<keyword evidence="2" id="KW-1185">Reference proteome</keyword>
<accession>A0A1I0U4Z8</accession>
<evidence type="ECO:0000313" key="1">
    <source>
        <dbReference type="EMBL" id="SFA59000.1"/>
    </source>
</evidence>
<dbReference type="AlphaFoldDB" id="A0A1I0U4Z8"/>
<gene>
    <name evidence="1" type="ORF">SAMN05216169_108310</name>
</gene>
<dbReference type="STRING" id="150248.SAMN05216169_108310"/>
<evidence type="ECO:0000313" key="2">
    <source>
        <dbReference type="Proteomes" id="UP000198979"/>
    </source>
</evidence>
<dbReference type="Proteomes" id="UP000198979">
    <property type="component" value="Unassembled WGS sequence"/>
</dbReference>